<evidence type="ECO:0000313" key="2">
    <source>
        <dbReference type="EMBL" id="GAA4354244.1"/>
    </source>
</evidence>
<name>A0ABP8I9S6_9BACT</name>
<dbReference type="Pfam" id="PF26612">
    <property type="entry name" value="DUF8192"/>
    <property type="match status" value="1"/>
</dbReference>
<protein>
    <recommendedName>
        <fullName evidence="1">DUF8192 domain-containing protein</fullName>
    </recommendedName>
</protein>
<accession>A0ABP8I9S6</accession>
<reference evidence="3" key="1">
    <citation type="journal article" date="2019" name="Int. J. Syst. Evol. Microbiol.">
        <title>The Global Catalogue of Microorganisms (GCM) 10K type strain sequencing project: providing services to taxonomists for standard genome sequencing and annotation.</title>
        <authorList>
            <consortium name="The Broad Institute Genomics Platform"/>
            <consortium name="The Broad Institute Genome Sequencing Center for Infectious Disease"/>
            <person name="Wu L."/>
            <person name="Ma J."/>
        </authorList>
    </citation>
    <scope>NUCLEOTIDE SEQUENCE [LARGE SCALE GENOMIC DNA]</scope>
    <source>
        <strain evidence="3">JCM 17923</strain>
    </source>
</reference>
<dbReference type="InterPro" id="IPR058505">
    <property type="entry name" value="DUF8192"/>
</dbReference>
<keyword evidence="3" id="KW-1185">Reference proteome</keyword>
<dbReference type="RefSeq" id="WP_345235480.1">
    <property type="nucleotide sequence ID" value="NZ_BAABGZ010000016.1"/>
</dbReference>
<evidence type="ECO:0000259" key="1">
    <source>
        <dbReference type="Pfam" id="PF26612"/>
    </source>
</evidence>
<feature type="domain" description="DUF8192" evidence="1">
    <location>
        <begin position="73"/>
        <end position="152"/>
    </location>
</feature>
<dbReference type="EMBL" id="BAABGZ010000016">
    <property type="protein sequence ID" value="GAA4354244.1"/>
    <property type="molecule type" value="Genomic_DNA"/>
</dbReference>
<proteinExistence type="predicted"/>
<sequence>MATDSARHWLLKAGLSISLMLVLLPVMAQRQLGQDDQPTLNQQEVAFLDSLLNVQQQYLLQLRAQNEPVTLQETVDLSNKRVAFATGSLGTSLLTKSAFFRNNILPWTEKGEVPVVNTIALSPAERTASGGYDVVILVWTKAFPKASRRKVLAQLAAQSSR</sequence>
<gene>
    <name evidence="2" type="ORF">GCM10023185_15800</name>
</gene>
<comment type="caution">
    <text evidence="2">The sequence shown here is derived from an EMBL/GenBank/DDBJ whole genome shotgun (WGS) entry which is preliminary data.</text>
</comment>
<evidence type="ECO:0000313" key="3">
    <source>
        <dbReference type="Proteomes" id="UP001501153"/>
    </source>
</evidence>
<organism evidence="2 3">
    <name type="scientific">Hymenobacter saemangeumensis</name>
    <dbReference type="NCBI Taxonomy" id="1084522"/>
    <lineage>
        <taxon>Bacteria</taxon>
        <taxon>Pseudomonadati</taxon>
        <taxon>Bacteroidota</taxon>
        <taxon>Cytophagia</taxon>
        <taxon>Cytophagales</taxon>
        <taxon>Hymenobacteraceae</taxon>
        <taxon>Hymenobacter</taxon>
    </lineage>
</organism>
<dbReference type="Proteomes" id="UP001501153">
    <property type="component" value="Unassembled WGS sequence"/>
</dbReference>